<accession>G9YIV2</accession>
<comment type="caution">
    <text evidence="1">The sequence shown here is derived from an EMBL/GenBank/DDBJ whole genome shotgun (WGS) entry which is preliminary data.</text>
</comment>
<organism evidence="1 2">
    <name type="scientific">Anaeroglobus geminatus F0357</name>
    <dbReference type="NCBI Taxonomy" id="861450"/>
    <lineage>
        <taxon>Bacteria</taxon>
        <taxon>Bacillati</taxon>
        <taxon>Bacillota</taxon>
        <taxon>Negativicutes</taxon>
        <taxon>Veillonellales</taxon>
        <taxon>Veillonellaceae</taxon>
        <taxon>Anaeroglobus</taxon>
    </lineage>
</organism>
<reference evidence="1 2" key="1">
    <citation type="submission" date="2011-08" db="EMBL/GenBank/DDBJ databases">
        <authorList>
            <person name="Weinstock G."/>
            <person name="Sodergren E."/>
            <person name="Clifton S."/>
            <person name="Fulton L."/>
            <person name="Fulton B."/>
            <person name="Courtney L."/>
            <person name="Fronick C."/>
            <person name="Harrison M."/>
            <person name="Strong C."/>
            <person name="Farmer C."/>
            <person name="Delahaunty K."/>
            <person name="Markovic C."/>
            <person name="Hall O."/>
            <person name="Minx P."/>
            <person name="Tomlinson C."/>
            <person name="Mitreva M."/>
            <person name="Hou S."/>
            <person name="Chen J."/>
            <person name="Wollam A."/>
            <person name="Pepin K.H."/>
            <person name="Johnson M."/>
            <person name="Bhonagiri V."/>
            <person name="Zhang X."/>
            <person name="Suruliraj S."/>
            <person name="Warren W."/>
            <person name="Chinwalla A."/>
            <person name="Mardis E.R."/>
            <person name="Wilson R.K."/>
        </authorList>
    </citation>
    <scope>NUCLEOTIDE SEQUENCE [LARGE SCALE GENOMIC DNA]</scope>
    <source>
        <strain evidence="1 2">F0357</strain>
    </source>
</reference>
<evidence type="ECO:0000313" key="1">
    <source>
        <dbReference type="EMBL" id="EHM39245.1"/>
    </source>
</evidence>
<dbReference type="STRING" id="861450.HMPREF0080_01596"/>
<dbReference type="Proteomes" id="UP000005481">
    <property type="component" value="Unassembled WGS sequence"/>
</dbReference>
<dbReference type="AlphaFoldDB" id="G9YIV2"/>
<keyword evidence="2" id="KW-1185">Reference proteome</keyword>
<dbReference type="EMBL" id="AGCJ01000071">
    <property type="protein sequence ID" value="EHM39245.1"/>
    <property type="molecule type" value="Genomic_DNA"/>
</dbReference>
<name>G9YIV2_9FIRM</name>
<dbReference type="PATRIC" id="fig|861450.3.peg.1473"/>
<gene>
    <name evidence="1" type="ORF">HMPREF0080_01596</name>
</gene>
<dbReference type="HOGENOM" id="CLU_171171_0_0_9"/>
<evidence type="ECO:0000313" key="2">
    <source>
        <dbReference type="Proteomes" id="UP000005481"/>
    </source>
</evidence>
<sequence>MQVFLNDDGINRKVVEYLTTVKSLKKFTDLSEYELINAMPNASLEIFKLALGKIWEDIEVHIDWSRPVV</sequence>
<protein>
    <submittedName>
        <fullName evidence="1">Uncharacterized protein</fullName>
    </submittedName>
</protein>
<proteinExistence type="predicted"/>